<evidence type="ECO:0000313" key="2">
    <source>
        <dbReference type="Proteomes" id="UP001327459"/>
    </source>
</evidence>
<sequence>MTNREILTSDAIKFALDWLEENRVEIEPLKSALAAQMEVWGHAQGVPRRQREAVIETAASRAVRHHIQKLKSRTAWWQQT</sequence>
<keyword evidence="2" id="KW-1185">Reference proteome</keyword>
<name>A0ABZ0YV42_9GAMM</name>
<proteinExistence type="predicted"/>
<dbReference type="RefSeq" id="WP_322520914.1">
    <property type="nucleotide sequence ID" value="NZ_CP140153.1"/>
</dbReference>
<evidence type="ECO:0000313" key="1">
    <source>
        <dbReference type="EMBL" id="WQH15891.1"/>
    </source>
</evidence>
<dbReference type="Proteomes" id="UP001327459">
    <property type="component" value="Chromosome"/>
</dbReference>
<dbReference type="EMBL" id="CP140153">
    <property type="protein sequence ID" value="WQH15891.1"/>
    <property type="molecule type" value="Genomic_DNA"/>
</dbReference>
<organism evidence="1 2">
    <name type="scientific">Guyparkeria halophila</name>
    <dbReference type="NCBI Taxonomy" id="47960"/>
    <lineage>
        <taxon>Bacteria</taxon>
        <taxon>Pseudomonadati</taxon>
        <taxon>Pseudomonadota</taxon>
        <taxon>Gammaproteobacteria</taxon>
        <taxon>Chromatiales</taxon>
        <taxon>Thioalkalibacteraceae</taxon>
        <taxon>Guyparkeria</taxon>
    </lineage>
</organism>
<accession>A0ABZ0YV42</accession>
<protein>
    <recommendedName>
        <fullName evidence="3">DUF29 family protein</fullName>
    </recommendedName>
</protein>
<evidence type="ECO:0008006" key="3">
    <source>
        <dbReference type="Google" id="ProtNLM"/>
    </source>
</evidence>
<gene>
    <name evidence="1" type="ORF">SR882_09005</name>
</gene>
<reference evidence="1 2" key="1">
    <citation type="submission" date="2023-11" db="EMBL/GenBank/DDBJ databases">
        <title>MicrobeMod: A computational toolkit for identifying prokaryotic methylation and restriction-modification with nanopore sequencing.</title>
        <authorList>
            <person name="Crits-Christoph A."/>
            <person name="Kang S.C."/>
            <person name="Lee H."/>
            <person name="Ostrov N."/>
        </authorList>
    </citation>
    <scope>NUCLEOTIDE SEQUENCE [LARGE SCALE GENOMIC DNA]</scope>
    <source>
        <strain evidence="1 2">ATCC 49870</strain>
    </source>
</reference>